<proteinExistence type="predicted"/>
<evidence type="ECO:0000313" key="3">
    <source>
        <dbReference type="Proteomes" id="UP001231924"/>
    </source>
</evidence>
<evidence type="ECO:0000256" key="1">
    <source>
        <dbReference type="SAM" id="Phobius"/>
    </source>
</evidence>
<feature type="transmembrane region" description="Helical" evidence="1">
    <location>
        <begin position="174"/>
        <end position="196"/>
    </location>
</feature>
<name>A0ABT7MDV6_9PSEU</name>
<keyword evidence="1" id="KW-1133">Transmembrane helix</keyword>
<feature type="transmembrane region" description="Helical" evidence="1">
    <location>
        <begin position="34"/>
        <end position="54"/>
    </location>
</feature>
<feature type="transmembrane region" description="Helical" evidence="1">
    <location>
        <begin position="148"/>
        <end position="168"/>
    </location>
</feature>
<feature type="transmembrane region" description="Helical" evidence="1">
    <location>
        <begin position="91"/>
        <end position="107"/>
    </location>
</feature>
<dbReference type="EMBL" id="JASVWF010000005">
    <property type="protein sequence ID" value="MDL5158851.1"/>
    <property type="molecule type" value="Genomic_DNA"/>
</dbReference>
<keyword evidence="1" id="KW-0812">Transmembrane</keyword>
<evidence type="ECO:0000313" key="2">
    <source>
        <dbReference type="EMBL" id="MDL5158851.1"/>
    </source>
</evidence>
<protein>
    <submittedName>
        <fullName evidence="2">VC0807 family protein</fullName>
    </submittedName>
</protein>
<organism evidence="2 3">
    <name type="scientific">Actinomycetospora termitidis</name>
    <dbReference type="NCBI Taxonomy" id="3053470"/>
    <lineage>
        <taxon>Bacteria</taxon>
        <taxon>Bacillati</taxon>
        <taxon>Actinomycetota</taxon>
        <taxon>Actinomycetes</taxon>
        <taxon>Pseudonocardiales</taxon>
        <taxon>Pseudonocardiaceae</taxon>
        <taxon>Actinomycetospora</taxon>
    </lineage>
</organism>
<dbReference type="Proteomes" id="UP001231924">
    <property type="component" value="Unassembled WGS sequence"/>
</dbReference>
<keyword evidence="3" id="KW-1185">Reference proteome</keyword>
<dbReference type="NCBIfam" id="NF041646">
    <property type="entry name" value="VC0807_fam"/>
    <property type="match status" value="1"/>
</dbReference>
<gene>
    <name evidence="2" type="ORF">QRT03_22985</name>
</gene>
<feature type="transmembrane region" description="Helical" evidence="1">
    <location>
        <begin position="5"/>
        <end position="22"/>
    </location>
</feature>
<sequence>MLAKILPWVSMAVLDIAAPIVVYDVASGAGLGDVPALLLSAIGPALSTLLSIAVRGRVDEFSVFILTLLAIGVLTSLLFDDPRLLLLKESAVTGLVGLVFLGSLLAPRPVMFLFGRRFATNGDPERIAWWNGLWQLEGFRRTQRGMTAMWGLGLLAEAVVRIVLTYRLSVPTMVVVNAVVPAVVLGVLIVATVLWGRASARAGAARAAAAAAGEGDGTPVARPA</sequence>
<accession>A0ABT7MDV6</accession>
<dbReference type="RefSeq" id="WP_286055389.1">
    <property type="nucleotide sequence ID" value="NZ_JASVWF010000005.1"/>
</dbReference>
<feature type="transmembrane region" description="Helical" evidence="1">
    <location>
        <begin position="61"/>
        <end position="79"/>
    </location>
</feature>
<reference evidence="2 3" key="1">
    <citation type="submission" date="2023-06" db="EMBL/GenBank/DDBJ databases">
        <title>Actinomycetospora Odt1-22.</title>
        <authorList>
            <person name="Supong K."/>
        </authorList>
    </citation>
    <scope>NUCLEOTIDE SEQUENCE [LARGE SCALE GENOMIC DNA]</scope>
    <source>
        <strain evidence="2 3">Odt1-22</strain>
    </source>
</reference>
<keyword evidence="1" id="KW-0472">Membrane</keyword>
<comment type="caution">
    <text evidence="2">The sequence shown here is derived from an EMBL/GenBank/DDBJ whole genome shotgun (WGS) entry which is preliminary data.</text>
</comment>